<dbReference type="SUPFAM" id="SSF51735">
    <property type="entry name" value="NAD(P)-binding Rossmann-fold domains"/>
    <property type="match status" value="1"/>
</dbReference>
<evidence type="ECO:0000313" key="4">
    <source>
        <dbReference type="Proteomes" id="UP000436284"/>
    </source>
</evidence>
<reference evidence="3 4" key="1">
    <citation type="submission" date="2019-12" db="EMBL/GenBank/DDBJ databases">
        <title>Salinicoccus cyprini sp. nov., isolated from gastro-intestinal tract of mirror carp, Cyprinus carpio var. specularis, collected from Gobind Sagar Reservoir, Himachal Pradesh, India.</title>
        <authorList>
            <person name="Talwar C."/>
            <person name="Singh A.K."/>
            <person name="Lal R."/>
            <person name="Negi R.K."/>
        </authorList>
    </citation>
    <scope>NUCLEOTIDE SEQUENCE [LARGE SCALE GENOMIC DNA]</scope>
    <source>
        <strain evidence="3 4">J-82</strain>
    </source>
</reference>
<dbReference type="InterPro" id="IPR002347">
    <property type="entry name" value="SDR_fam"/>
</dbReference>
<dbReference type="PANTHER" id="PTHR24321:SF8">
    <property type="entry name" value="ESTRADIOL 17-BETA-DEHYDROGENASE 8-RELATED"/>
    <property type="match status" value="1"/>
</dbReference>
<comment type="similarity">
    <text evidence="1">Belongs to the short-chain dehydrogenases/reductases (SDR) family.</text>
</comment>
<dbReference type="InterPro" id="IPR036291">
    <property type="entry name" value="NAD(P)-bd_dom_sf"/>
</dbReference>
<dbReference type="RefSeq" id="WP_160656094.1">
    <property type="nucleotide sequence ID" value="NZ_JBHRWU010000001.1"/>
</dbReference>
<comment type="caution">
    <text evidence="3">The sequence shown here is derived from an EMBL/GenBank/DDBJ whole genome shotgun (WGS) entry which is preliminary data.</text>
</comment>
<name>A0A6N8U154_9STAP</name>
<protein>
    <submittedName>
        <fullName evidence="3">SDR family oxidoreductase</fullName>
    </submittedName>
</protein>
<dbReference type="CDD" id="cd05233">
    <property type="entry name" value="SDR_c"/>
    <property type="match status" value="1"/>
</dbReference>
<evidence type="ECO:0000256" key="2">
    <source>
        <dbReference type="ARBA" id="ARBA00023002"/>
    </source>
</evidence>
<keyword evidence="2" id="KW-0560">Oxidoreductase</keyword>
<gene>
    <name evidence="3" type="ORF">GQ671_09375</name>
</gene>
<proteinExistence type="inferred from homology"/>
<dbReference type="GO" id="GO:0016491">
    <property type="term" value="F:oxidoreductase activity"/>
    <property type="evidence" value="ECO:0007669"/>
    <property type="project" value="UniProtKB-KW"/>
</dbReference>
<evidence type="ECO:0000256" key="1">
    <source>
        <dbReference type="ARBA" id="ARBA00006484"/>
    </source>
</evidence>
<organism evidence="3 4">
    <name type="scientific">Salinicoccus hispanicus</name>
    <dbReference type="NCBI Taxonomy" id="157225"/>
    <lineage>
        <taxon>Bacteria</taxon>
        <taxon>Bacillati</taxon>
        <taxon>Bacillota</taxon>
        <taxon>Bacilli</taxon>
        <taxon>Bacillales</taxon>
        <taxon>Staphylococcaceae</taxon>
        <taxon>Salinicoccus</taxon>
    </lineage>
</organism>
<dbReference type="EMBL" id="WUUK01000003">
    <property type="protein sequence ID" value="MXQ51482.1"/>
    <property type="molecule type" value="Genomic_DNA"/>
</dbReference>
<dbReference type="PANTHER" id="PTHR24321">
    <property type="entry name" value="DEHYDROGENASES, SHORT CHAIN"/>
    <property type="match status" value="1"/>
</dbReference>
<dbReference type="Pfam" id="PF00106">
    <property type="entry name" value="adh_short"/>
    <property type="match status" value="1"/>
</dbReference>
<accession>A0A6N8U154</accession>
<evidence type="ECO:0000313" key="3">
    <source>
        <dbReference type="EMBL" id="MXQ51482.1"/>
    </source>
</evidence>
<keyword evidence="4" id="KW-1185">Reference proteome</keyword>
<dbReference type="OrthoDB" id="9803333at2"/>
<dbReference type="Gene3D" id="3.40.50.720">
    <property type="entry name" value="NAD(P)-binding Rossmann-like Domain"/>
    <property type="match status" value="1"/>
</dbReference>
<sequence length="227" mass="25226">MEAHSSTIKSVLLLSTNNDLGRVFLDHYSQQDLILYHLYADGLSGKVELRRVTTGDAEPLFSISLDEYKHLYKSSILLDYVKDVDLILNANNFKLNKDIQNTSLADWQQNTIINLTIPYMVVKKLYRTLGKSETKCIVNVSAVDAVKGDQGDASYCAASSALESMSTALYKELSPNGFRVNCLRFDFERANTSSISTLISTTTFLSSPLSKHINGQIINVDDTIIIA</sequence>
<dbReference type="AlphaFoldDB" id="A0A6N8U154"/>
<dbReference type="Proteomes" id="UP000436284">
    <property type="component" value="Unassembled WGS sequence"/>
</dbReference>